<keyword evidence="4 6" id="KW-1133">Transmembrane helix</keyword>
<feature type="transmembrane region" description="Helical" evidence="6">
    <location>
        <begin position="21"/>
        <end position="42"/>
    </location>
</feature>
<dbReference type="HOGENOM" id="CLU_083873_4_2_5"/>
<dbReference type="GO" id="GO:0000271">
    <property type="term" value="P:polysaccharide biosynthetic process"/>
    <property type="evidence" value="ECO:0007669"/>
    <property type="project" value="InterPro"/>
</dbReference>
<keyword evidence="3 6" id="KW-0812">Transmembrane</keyword>
<proteinExistence type="inferred from homology"/>
<dbReference type="EMBL" id="CP000283">
    <property type="protein sequence ID" value="ABE38801.1"/>
    <property type="molecule type" value="Genomic_DNA"/>
</dbReference>
<reference evidence="8 9" key="1">
    <citation type="submission" date="2006-03" db="EMBL/GenBank/DDBJ databases">
        <title>Complete sequence of Rhodopseudomonas palustris BisB5.</title>
        <authorList>
            <consortium name="US DOE Joint Genome Institute"/>
            <person name="Copeland A."/>
            <person name="Lucas S."/>
            <person name="Lapidus A."/>
            <person name="Barry K."/>
            <person name="Detter J.C."/>
            <person name="Glavina del Rio T."/>
            <person name="Hammon N."/>
            <person name="Israni S."/>
            <person name="Dalin E."/>
            <person name="Tice H."/>
            <person name="Pitluck S."/>
            <person name="Chain P."/>
            <person name="Malfatti S."/>
            <person name="Shin M."/>
            <person name="Vergez L."/>
            <person name="Schmutz J."/>
            <person name="Larimer F."/>
            <person name="Land M."/>
            <person name="Hauser L."/>
            <person name="Pelletier D.A."/>
            <person name="Kyrpides N."/>
            <person name="Lykidis A."/>
            <person name="Oda Y."/>
            <person name="Harwood C.S."/>
            <person name="Richardson P."/>
        </authorList>
    </citation>
    <scope>NUCLEOTIDE SEQUENCE [LARGE SCALE GENOMIC DNA]</scope>
    <source>
        <strain evidence="8 9">BisB5</strain>
    </source>
</reference>
<dbReference type="Pfam" id="PF04138">
    <property type="entry name" value="GtrA_DPMS_TM"/>
    <property type="match status" value="1"/>
</dbReference>
<feature type="transmembrane region" description="Helical" evidence="6">
    <location>
        <begin position="48"/>
        <end position="67"/>
    </location>
</feature>
<dbReference type="KEGG" id="rpd:RPD_1564"/>
<evidence type="ECO:0000256" key="2">
    <source>
        <dbReference type="ARBA" id="ARBA00009399"/>
    </source>
</evidence>
<feature type="transmembrane region" description="Helical" evidence="6">
    <location>
        <begin position="87"/>
        <end position="113"/>
    </location>
</feature>
<dbReference type="PANTHER" id="PTHR38459:SF1">
    <property type="entry name" value="PROPHAGE BACTOPRENOL-LINKED GLUCOSE TRANSLOCASE HOMOLOG"/>
    <property type="match status" value="1"/>
</dbReference>
<gene>
    <name evidence="8" type="ordered locus">RPD_1564</name>
</gene>
<protein>
    <submittedName>
        <fullName evidence="8">GtrA-like protein</fullName>
    </submittedName>
</protein>
<dbReference type="Proteomes" id="UP000001818">
    <property type="component" value="Chromosome"/>
</dbReference>
<dbReference type="GO" id="GO:0005886">
    <property type="term" value="C:plasma membrane"/>
    <property type="evidence" value="ECO:0007669"/>
    <property type="project" value="TreeGrafter"/>
</dbReference>
<feature type="transmembrane region" description="Helical" evidence="6">
    <location>
        <begin position="119"/>
        <end position="138"/>
    </location>
</feature>
<dbReference type="PANTHER" id="PTHR38459">
    <property type="entry name" value="PROPHAGE BACTOPRENOL-LINKED GLUCOSE TRANSLOCASE HOMOLOG"/>
    <property type="match status" value="1"/>
</dbReference>
<comment type="subcellular location">
    <subcellularLocation>
        <location evidence="1">Membrane</location>
        <topology evidence="1">Multi-pass membrane protein</topology>
    </subcellularLocation>
</comment>
<evidence type="ECO:0000256" key="6">
    <source>
        <dbReference type="SAM" id="Phobius"/>
    </source>
</evidence>
<evidence type="ECO:0000313" key="8">
    <source>
        <dbReference type="EMBL" id="ABE38801.1"/>
    </source>
</evidence>
<feature type="domain" description="GtrA/DPMS transmembrane" evidence="7">
    <location>
        <begin position="24"/>
        <end position="138"/>
    </location>
</feature>
<evidence type="ECO:0000256" key="1">
    <source>
        <dbReference type="ARBA" id="ARBA00004141"/>
    </source>
</evidence>
<evidence type="ECO:0000256" key="3">
    <source>
        <dbReference type="ARBA" id="ARBA00022692"/>
    </source>
</evidence>
<name>Q13AT8_RHOPS</name>
<organism evidence="8 9">
    <name type="scientific">Rhodopseudomonas palustris (strain BisB5)</name>
    <dbReference type="NCBI Taxonomy" id="316057"/>
    <lineage>
        <taxon>Bacteria</taxon>
        <taxon>Pseudomonadati</taxon>
        <taxon>Pseudomonadota</taxon>
        <taxon>Alphaproteobacteria</taxon>
        <taxon>Hyphomicrobiales</taxon>
        <taxon>Nitrobacteraceae</taxon>
        <taxon>Rhodopseudomonas</taxon>
    </lineage>
</organism>
<dbReference type="InterPro" id="IPR051401">
    <property type="entry name" value="GtrA_CellWall_Glycosyl"/>
</dbReference>
<dbReference type="AlphaFoldDB" id="Q13AT8"/>
<comment type="similarity">
    <text evidence="2">Belongs to the GtrA family.</text>
</comment>
<evidence type="ECO:0000256" key="4">
    <source>
        <dbReference type="ARBA" id="ARBA00022989"/>
    </source>
</evidence>
<evidence type="ECO:0000259" key="7">
    <source>
        <dbReference type="Pfam" id="PF04138"/>
    </source>
</evidence>
<sequence>MHPQLRRLSDLRISRSLASKMVAFASIGVVNTFIDLGVFALAYKVFELPIVLANVLAWLVAASCSYVMNTMITFRVESGRVLKTKDYLSFVASGLLGLIANTTTLVVLSAYVPVFTAKLVAIVVSFVVNFSMSHLVVFRRKPAHGSDG</sequence>
<evidence type="ECO:0000256" key="5">
    <source>
        <dbReference type="ARBA" id="ARBA00023136"/>
    </source>
</evidence>
<accession>Q13AT8</accession>
<dbReference type="STRING" id="316057.RPD_1564"/>
<dbReference type="BioCyc" id="RPAL316057:RPD_RS07915-MONOMER"/>
<evidence type="ECO:0000313" key="9">
    <source>
        <dbReference type="Proteomes" id="UP000001818"/>
    </source>
</evidence>
<dbReference type="InterPro" id="IPR007267">
    <property type="entry name" value="GtrA_DPMS_TM"/>
</dbReference>
<keyword evidence="5 6" id="KW-0472">Membrane</keyword>